<feature type="compositionally biased region" description="Basic and acidic residues" evidence="1">
    <location>
        <begin position="130"/>
        <end position="141"/>
    </location>
</feature>
<organism evidence="2 3">
    <name type="scientific">Sphenostylis stenocarpa</name>
    <dbReference type="NCBI Taxonomy" id="92480"/>
    <lineage>
        <taxon>Eukaryota</taxon>
        <taxon>Viridiplantae</taxon>
        <taxon>Streptophyta</taxon>
        <taxon>Embryophyta</taxon>
        <taxon>Tracheophyta</taxon>
        <taxon>Spermatophyta</taxon>
        <taxon>Magnoliopsida</taxon>
        <taxon>eudicotyledons</taxon>
        <taxon>Gunneridae</taxon>
        <taxon>Pentapetalae</taxon>
        <taxon>rosids</taxon>
        <taxon>fabids</taxon>
        <taxon>Fabales</taxon>
        <taxon>Fabaceae</taxon>
        <taxon>Papilionoideae</taxon>
        <taxon>50 kb inversion clade</taxon>
        <taxon>NPAAA clade</taxon>
        <taxon>indigoferoid/millettioid clade</taxon>
        <taxon>Phaseoleae</taxon>
        <taxon>Sphenostylis</taxon>
    </lineage>
</organism>
<keyword evidence="3" id="KW-1185">Reference proteome</keyword>
<dbReference type="Gramene" id="rna-AYBTSS11_LOCUS8256">
    <property type="protein sequence ID" value="CAJ1937871.1"/>
    <property type="gene ID" value="gene-AYBTSS11_LOCUS8256"/>
</dbReference>
<feature type="region of interest" description="Disordered" evidence="1">
    <location>
        <begin position="130"/>
        <end position="168"/>
    </location>
</feature>
<evidence type="ECO:0000313" key="2">
    <source>
        <dbReference type="EMBL" id="CAJ1937871.1"/>
    </source>
</evidence>
<accession>A0AA86VHB0</accession>
<sequence>MVRGWSWIVWKFPKFDLAVLGSGVRCMNTKLDFRVWLVPPIQPDPQVWSNITIPLYHHLSPSRSNFFTVNPRAPIRVVSHANSPQHCTCYPNATLSSSQLQLIWRGNGAQLTKNGRRKHCAPPLPKRYFDLEKREKRKRESCSGSGGVAQHRDDVMKGTDGTVGGAQG</sequence>
<evidence type="ECO:0000256" key="1">
    <source>
        <dbReference type="SAM" id="MobiDB-lite"/>
    </source>
</evidence>
<dbReference type="Proteomes" id="UP001189624">
    <property type="component" value="Chromosome 3"/>
</dbReference>
<dbReference type="EMBL" id="OY731400">
    <property type="protein sequence ID" value="CAJ1937871.1"/>
    <property type="molecule type" value="Genomic_DNA"/>
</dbReference>
<evidence type="ECO:0000313" key="3">
    <source>
        <dbReference type="Proteomes" id="UP001189624"/>
    </source>
</evidence>
<dbReference type="AlphaFoldDB" id="A0AA86VHB0"/>
<protein>
    <submittedName>
        <fullName evidence="2">Uncharacterized protein</fullName>
    </submittedName>
</protein>
<name>A0AA86VHB0_9FABA</name>
<reference evidence="2" key="1">
    <citation type="submission" date="2023-10" db="EMBL/GenBank/DDBJ databases">
        <authorList>
            <person name="Domelevo Entfellner J.-B."/>
        </authorList>
    </citation>
    <scope>NUCLEOTIDE SEQUENCE</scope>
</reference>
<proteinExistence type="predicted"/>
<gene>
    <name evidence="2" type="ORF">AYBTSS11_LOCUS8256</name>
</gene>